<feature type="transmembrane region" description="Helical" evidence="1">
    <location>
        <begin position="229"/>
        <end position="256"/>
    </location>
</feature>
<keyword evidence="1" id="KW-1133">Transmembrane helix</keyword>
<feature type="transmembrane region" description="Helical" evidence="1">
    <location>
        <begin position="475"/>
        <end position="496"/>
    </location>
</feature>
<organism evidence="2 3">
    <name type="scientific">Ethanoligenens harbinense (strain DSM 18485 / JCM 12961 / CGMCC 1.5033 / YUAN-3)</name>
    <dbReference type="NCBI Taxonomy" id="663278"/>
    <lineage>
        <taxon>Bacteria</taxon>
        <taxon>Bacillati</taxon>
        <taxon>Bacillota</taxon>
        <taxon>Clostridia</taxon>
        <taxon>Eubacteriales</taxon>
        <taxon>Oscillospiraceae</taxon>
        <taxon>Ethanoligenens</taxon>
    </lineage>
</organism>
<name>E6U2L9_ETHHY</name>
<feature type="transmembrane region" description="Helical" evidence="1">
    <location>
        <begin position="198"/>
        <end position="217"/>
    </location>
</feature>
<dbReference type="KEGG" id="eha:Ethha_0741"/>
<reference evidence="2 3" key="1">
    <citation type="submission" date="2010-12" db="EMBL/GenBank/DDBJ databases">
        <title>Complete sequence of Ethanoligenens harbinense YUAN-3.</title>
        <authorList>
            <person name="Lucas S."/>
            <person name="Copeland A."/>
            <person name="Lapidus A."/>
            <person name="Cheng J.-F."/>
            <person name="Bruce D."/>
            <person name="Goodwin L."/>
            <person name="Pitluck S."/>
            <person name="Chertkov O."/>
            <person name="Misra M."/>
            <person name="Detter J.C."/>
            <person name="Han C."/>
            <person name="Tapia R."/>
            <person name="Land M."/>
            <person name="Hauser L."/>
            <person name="Jeffries C."/>
            <person name="Kyrpides N."/>
            <person name="Ivanova N."/>
            <person name="Mikhailova N."/>
            <person name="Wang A."/>
            <person name="Mouttaki H."/>
            <person name="He Z."/>
            <person name="Zhou J."/>
            <person name="Hemme C.L."/>
            <person name="Woyke T."/>
        </authorList>
    </citation>
    <scope>NUCLEOTIDE SEQUENCE [LARGE SCALE GENOMIC DNA]</scope>
    <source>
        <strain evidence="3">DSM 18485 / JCM 12961 / CGMCC 1.5033 / YUAN-3</strain>
    </source>
</reference>
<feature type="transmembrane region" description="Helical" evidence="1">
    <location>
        <begin position="78"/>
        <end position="104"/>
    </location>
</feature>
<keyword evidence="3" id="KW-1185">Reference proteome</keyword>
<protein>
    <recommendedName>
        <fullName evidence="4">Glycosyltransferase RgtA/B/C/D-like domain-containing protein</fullName>
    </recommendedName>
</protein>
<gene>
    <name evidence="2" type="ordered locus">Ethha_0741</name>
</gene>
<feature type="transmembrane region" description="Helical" evidence="1">
    <location>
        <begin position="116"/>
        <end position="133"/>
    </location>
</feature>
<evidence type="ECO:0000313" key="3">
    <source>
        <dbReference type="Proteomes" id="UP000001551"/>
    </source>
</evidence>
<accession>E6U2L9</accession>
<proteinExistence type="predicted"/>
<sequence>MGYLLDVCGRSCPNKRKRALFAGLLILTLFRLWLSSAQTMRCIPLMGYDDMLFLVHAVNIAHGHWLGAYDQNTLVKGVFYPLFIAANHYIGLPLLLTQQLLFVFACAVSIRAIAPFVRNPLILAVCYVVFLFNPGRYTSMATTRVIRDFVCGSCTLLAVSCMAAMYIRLFAQKSIRMVWPVLMGLSFAGAWLTREDSAWVLPFLVVVTVLCLVLVILRRKEAAAPQTIAVLVLPFLIFGACNALVAGANAFAYGIFITNEYAEPNFLNAYSALGRIDTGKTIPRVTVTKAARMQAYAVSPAFRELQPYLDGETPGTLFTWNLRNAVAAAGYYKSPAAASAYYKRLATELNDAFAKGELKSYPNSISLGMLSPWRSQYLLPTLNATLAGIRYNITFRDCSPYPEPSDPFPAGIALYQAMTYDIANLDSTPYFTDPGKLPPTTGGEGVTMENGPSLYQKASSLTGKRIGILHRFTELYQVCFPVLFALAVLCYAYLTIRLILTLRRKQNGIIVPPG</sequence>
<evidence type="ECO:0008006" key="4">
    <source>
        <dbReference type="Google" id="ProtNLM"/>
    </source>
</evidence>
<dbReference type="Proteomes" id="UP000001551">
    <property type="component" value="Chromosome"/>
</dbReference>
<keyword evidence="1" id="KW-0472">Membrane</keyword>
<keyword evidence="1" id="KW-0812">Transmembrane</keyword>
<feature type="transmembrane region" description="Helical" evidence="1">
    <location>
        <begin position="145"/>
        <end position="167"/>
    </location>
</feature>
<evidence type="ECO:0000256" key="1">
    <source>
        <dbReference type="SAM" id="Phobius"/>
    </source>
</evidence>
<evidence type="ECO:0000313" key="2">
    <source>
        <dbReference type="EMBL" id="ADU26310.1"/>
    </source>
</evidence>
<dbReference type="eggNOG" id="ENOG502ZD50">
    <property type="taxonomic scope" value="Bacteria"/>
</dbReference>
<dbReference type="HOGENOM" id="CLU_529705_0_0_9"/>
<dbReference type="EMBL" id="CP002400">
    <property type="protein sequence ID" value="ADU26310.1"/>
    <property type="molecule type" value="Genomic_DNA"/>
</dbReference>
<dbReference type="AlphaFoldDB" id="E6U2L9"/>